<evidence type="ECO:0000313" key="2">
    <source>
        <dbReference type="Proteomes" id="UP000309997"/>
    </source>
</evidence>
<organism evidence="1 2">
    <name type="scientific">Populus alba</name>
    <name type="common">White poplar</name>
    <dbReference type="NCBI Taxonomy" id="43335"/>
    <lineage>
        <taxon>Eukaryota</taxon>
        <taxon>Viridiplantae</taxon>
        <taxon>Streptophyta</taxon>
        <taxon>Embryophyta</taxon>
        <taxon>Tracheophyta</taxon>
        <taxon>Spermatophyta</taxon>
        <taxon>Magnoliopsida</taxon>
        <taxon>eudicotyledons</taxon>
        <taxon>Gunneridae</taxon>
        <taxon>Pentapetalae</taxon>
        <taxon>rosids</taxon>
        <taxon>fabids</taxon>
        <taxon>Malpighiales</taxon>
        <taxon>Salicaceae</taxon>
        <taxon>Saliceae</taxon>
        <taxon>Populus</taxon>
    </lineage>
</organism>
<proteinExistence type="predicted"/>
<evidence type="ECO:0000313" key="1">
    <source>
        <dbReference type="EMBL" id="KAL3573110.1"/>
    </source>
</evidence>
<name>A0ACC4B3I6_POPAL</name>
<reference evidence="1 2" key="1">
    <citation type="journal article" date="2024" name="Plant Biotechnol. J.">
        <title>Genome and CRISPR/Cas9 system of a widespread forest tree (Populus alba) in the world.</title>
        <authorList>
            <person name="Liu Y.J."/>
            <person name="Jiang P.F."/>
            <person name="Han X.M."/>
            <person name="Li X.Y."/>
            <person name="Wang H.M."/>
            <person name="Wang Y.J."/>
            <person name="Wang X.X."/>
            <person name="Zeng Q.Y."/>
        </authorList>
    </citation>
    <scope>NUCLEOTIDE SEQUENCE [LARGE SCALE GENOMIC DNA]</scope>
    <source>
        <strain evidence="2">cv. PAL-ZL1</strain>
    </source>
</reference>
<sequence length="211" mass="23656">MLIHHLLNHRTKTLDHGNNEKQDQMSIANKHPPPLSPFPFSYVLKARPATLPNHKYGIRRSAASTSKQVMDHESGEKKKKHQNKRLDLIEIYQKALDDLVNVNSLFTIAVFVGLSLAHPGEHSLEDRTECDADPDVAKRLVVFEVISFAFFLLSSLVAKTLKVHLNVGKLSCGSVYAFRAAGSLIAIVLLALGIYVPFMMHAIYFSMTHRE</sequence>
<keyword evidence="2" id="KW-1185">Reference proteome</keyword>
<comment type="caution">
    <text evidence="1">The sequence shown here is derived from an EMBL/GenBank/DDBJ whole genome shotgun (WGS) entry which is preliminary data.</text>
</comment>
<dbReference type="Proteomes" id="UP000309997">
    <property type="component" value="Unassembled WGS sequence"/>
</dbReference>
<accession>A0ACC4B3I6</accession>
<gene>
    <name evidence="1" type="ORF">D5086_027014</name>
</gene>
<dbReference type="EMBL" id="RCHU02000014">
    <property type="protein sequence ID" value="KAL3573110.1"/>
    <property type="molecule type" value="Genomic_DNA"/>
</dbReference>
<protein>
    <submittedName>
        <fullName evidence="1">Uncharacterized protein</fullName>
    </submittedName>
</protein>